<dbReference type="Proteomes" id="UP000237105">
    <property type="component" value="Unassembled WGS sequence"/>
</dbReference>
<protein>
    <submittedName>
        <fullName evidence="1">Uncharacterized protein</fullName>
    </submittedName>
</protein>
<gene>
    <name evidence="1" type="ORF">PanWU01x14_353980</name>
</gene>
<proteinExistence type="predicted"/>
<dbReference type="EMBL" id="JXTB01000739">
    <property type="protein sequence ID" value="PON33307.1"/>
    <property type="molecule type" value="Genomic_DNA"/>
</dbReference>
<evidence type="ECO:0000313" key="2">
    <source>
        <dbReference type="Proteomes" id="UP000237105"/>
    </source>
</evidence>
<evidence type="ECO:0000313" key="1">
    <source>
        <dbReference type="EMBL" id="PON33307.1"/>
    </source>
</evidence>
<reference evidence="2" key="1">
    <citation type="submission" date="2016-06" db="EMBL/GenBank/DDBJ databases">
        <title>Parallel loss of symbiosis genes in relatives of nitrogen-fixing non-legume Parasponia.</title>
        <authorList>
            <person name="Van Velzen R."/>
            <person name="Holmer R."/>
            <person name="Bu F."/>
            <person name="Rutten L."/>
            <person name="Van Zeijl A."/>
            <person name="Liu W."/>
            <person name="Santuari L."/>
            <person name="Cao Q."/>
            <person name="Sharma T."/>
            <person name="Shen D."/>
            <person name="Roswanjaya Y."/>
            <person name="Wardhani T."/>
            <person name="Kalhor M.S."/>
            <person name="Jansen J."/>
            <person name="Van den Hoogen J."/>
            <person name="Gungor B."/>
            <person name="Hartog M."/>
            <person name="Hontelez J."/>
            <person name="Verver J."/>
            <person name="Yang W.-C."/>
            <person name="Schijlen E."/>
            <person name="Repin R."/>
            <person name="Schilthuizen M."/>
            <person name="Schranz E."/>
            <person name="Heidstra R."/>
            <person name="Miyata K."/>
            <person name="Fedorova E."/>
            <person name="Kohlen W."/>
            <person name="Bisseling T."/>
            <person name="Smit S."/>
            <person name="Geurts R."/>
        </authorList>
    </citation>
    <scope>NUCLEOTIDE SEQUENCE [LARGE SCALE GENOMIC DNA]</scope>
    <source>
        <strain evidence="2">cv. WU1-14</strain>
    </source>
</reference>
<sequence length="88" mass="10138">MPVVFVKWAVPAPVLHVLRNTGLRRVFENAPVSILEVDHIYRRVELVLWQRIFKHLSSLAAFLIALGWGSLLRSCRSGQHRPLYSLHV</sequence>
<name>A0A2P5A9U4_PARAD</name>
<organism evidence="1 2">
    <name type="scientific">Parasponia andersonii</name>
    <name type="common">Sponia andersonii</name>
    <dbReference type="NCBI Taxonomy" id="3476"/>
    <lineage>
        <taxon>Eukaryota</taxon>
        <taxon>Viridiplantae</taxon>
        <taxon>Streptophyta</taxon>
        <taxon>Embryophyta</taxon>
        <taxon>Tracheophyta</taxon>
        <taxon>Spermatophyta</taxon>
        <taxon>Magnoliopsida</taxon>
        <taxon>eudicotyledons</taxon>
        <taxon>Gunneridae</taxon>
        <taxon>Pentapetalae</taxon>
        <taxon>rosids</taxon>
        <taxon>fabids</taxon>
        <taxon>Rosales</taxon>
        <taxon>Cannabaceae</taxon>
        <taxon>Parasponia</taxon>
    </lineage>
</organism>
<keyword evidence="2" id="KW-1185">Reference proteome</keyword>
<accession>A0A2P5A9U4</accession>
<comment type="caution">
    <text evidence="1">The sequence shown here is derived from an EMBL/GenBank/DDBJ whole genome shotgun (WGS) entry which is preliminary data.</text>
</comment>
<dbReference type="AlphaFoldDB" id="A0A2P5A9U4"/>